<sequence>MLSLGPFLGEGGIGIWELEPEPDVEPLGGDIFPAFPKITIPPEIVPIEIDLI</sequence>
<dbReference type="AlphaFoldDB" id="A0AAX6BL63"/>
<reference evidence="1" key="1">
    <citation type="journal article" date="2024" name="Appl Microbiol">
        <title>Effect of kuratsuki Bacillus and Priestia on Taste of Sake.</title>
        <authorList>
            <person name="Kobayashi K."/>
            <person name="Nishida H."/>
        </authorList>
    </citation>
    <scope>NUCLEOTIDE SEQUENCE</scope>
    <source>
        <strain evidence="1">B-12</strain>
    </source>
</reference>
<evidence type="ECO:0000313" key="2">
    <source>
        <dbReference type="Proteomes" id="UP001165240"/>
    </source>
</evidence>
<organism evidence="1 2">
    <name type="scientific">Priestia megaterium</name>
    <name type="common">Bacillus megaterium</name>
    <dbReference type="NCBI Taxonomy" id="1404"/>
    <lineage>
        <taxon>Bacteria</taxon>
        <taxon>Bacillati</taxon>
        <taxon>Bacillota</taxon>
        <taxon>Bacilli</taxon>
        <taxon>Bacillales</taxon>
        <taxon>Bacillaceae</taxon>
        <taxon>Priestia</taxon>
    </lineage>
</organism>
<accession>A0AAX6BL63</accession>
<name>A0AAX6BL63_PRIMG</name>
<evidence type="ECO:0000313" key="1">
    <source>
        <dbReference type="EMBL" id="GMG74521.1"/>
    </source>
</evidence>
<gene>
    <name evidence="1" type="ORF">ShirakiTB12_29890</name>
</gene>
<comment type="caution">
    <text evidence="1">The sequence shown here is derived from an EMBL/GenBank/DDBJ whole genome shotgun (WGS) entry which is preliminary data.</text>
</comment>
<protein>
    <submittedName>
        <fullName evidence="1">Uncharacterized protein</fullName>
    </submittedName>
</protein>
<dbReference type="Proteomes" id="UP001165240">
    <property type="component" value="Unassembled WGS sequence"/>
</dbReference>
<proteinExistence type="predicted"/>
<dbReference type="EMBL" id="BSYK01000001">
    <property type="protein sequence ID" value="GMG74521.1"/>
    <property type="molecule type" value="Genomic_DNA"/>
</dbReference>